<evidence type="ECO:0000313" key="1">
    <source>
        <dbReference type="EMBL" id="GGO66762.1"/>
    </source>
</evidence>
<dbReference type="CDD" id="cd07067">
    <property type="entry name" value="HP_PGM_like"/>
    <property type="match status" value="1"/>
</dbReference>
<proteinExistence type="predicted"/>
<dbReference type="InterPro" id="IPR050275">
    <property type="entry name" value="PGM_Phosphatase"/>
</dbReference>
<dbReference type="PANTHER" id="PTHR48100">
    <property type="entry name" value="BROAD-SPECIFICITY PHOSPHATASE YOR283W-RELATED"/>
    <property type="match status" value="1"/>
</dbReference>
<dbReference type="InterPro" id="IPR029033">
    <property type="entry name" value="His_PPase_superfam"/>
</dbReference>
<sequence>MPAERLHLVRHGEVHNPTRVLYERIDGFGLSEAGRGMTRAAAGYLADRPVTRLVCSPLQRTQESAEPFAEQFGLTPVLDERVVEPWNSFAGKRMKRAVLNPLNWRLLIDPSKPSWGEPFASIAARMIDAMADAWDETDSGDVVIVSHQAPIWIAHLAIAGEKLAHSPTTRRCALSSVTSFARRADGSFDEIGYAEPASAGVDLGAV</sequence>
<dbReference type="InterPro" id="IPR013078">
    <property type="entry name" value="His_Pase_superF_clade-1"/>
</dbReference>
<organism evidence="1 2">
    <name type="scientific">Microbacterium nanhaiense</name>
    <dbReference type="NCBI Taxonomy" id="1301026"/>
    <lineage>
        <taxon>Bacteria</taxon>
        <taxon>Bacillati</taxon>
        <taxon>Actinomycetota</taxon>
        <taxon>Actinomycetes</taxon>
        <taxon>Micrococcales</taxon>
        <taxon>Microbacteriaceae</taxon>
        <taxon>Microbacterium</taxon>
    </lineage>
</organism>
<dbReference type="RefSeq" id="WP_188702748.1">
    <property type="nucleotide sequence ID" value="NZ_BMMQ01000010.1"/>
</dbReference>
<dbReference type="Proteomes" id="UP000638043">
    <property type="component" value="Unassembled WGS sequence"/>
</dbReference>
<protein>
    <submittedName>
        <fullName evidence="1">Phosphoglycerate mutase</fullName>
    </submittedName>
</protein>
<name>A0ABQ2N8A4_9MICO</name>
<gene>
    <name evidence="1" type="ORF">GCM10010910_26940</name>
</gene>
<reference evidence="2" key="1">
    <citation type="journal article" date="2019" name="Int. J. Syst. Evol. Microbiol.">
        <title>The Global Catalogue of Microorganisms (GCM) 10K type strain sequencing project: providing services to taxonomists for standard genome sequencing and annotation.</title>
        <authorList>
            <consortium name="The Broad Institute Genomics Platform"/>
            <consortium name="The Broad Institute Genome Sequencing Center for Infectious Disease"/>
            <person name="Wu L."/>
            <person name="Ma J."/>
        </authorList>
    </citation>
    <scope>NUCLEOTIDE SEQUENCE [LARGE SCALE GENOMIC DNA]</scope>
    <source>
        <strain evidence="2">CGMCC 4.7181</strain>
    </source>
</reference>
<keyword evidence="2" id="KW-1185">Reference proteome</keyword>
<dbReference type="SUPFAM" id="SSF53254">
    <property type="entry name" value="Phosphoglycerate mutase-like"/>
    <property type="match status" value="1"/>
</dbReference>
<dbReference type="PANTHER" id="PTHR48100:SF51">
    <property type="entry name" value="PHOSPHOGLYCERATE MUTASE"/>
    <property type="match status" value="1"/>
</dbReference>
<dbReference type="Gene3D" id="3.40.50.1240">
    <property type="entry name" value="Phosphoglycerate mutase-like"/>
    <property type="match status" value="1"/>
</dbReference>
<dbReference type="Pfam" id="PF00300">
    <property type="entry name" value="His_Phos_1"/>
    <property type="match status" value="1"/>
</dbReference>
<dbReference type="SMART" id="SM00855">
    <property type="entry name" value="PGAM"/>
    <property type="match status" value="1"/>
</dbReference>
<evidence type="ECO:0000313" key="2">
    <source>
        <dbReference type="Proteomes" id="UP000638043"/>
    </source>
</evidence>
<dbReference type="EMBL" id="BMMQ01000010">
    <property type="protein sequence ID" value="GGO66762.1"/>
    <property type="molecule type" value="Genomic_DNA"/>
</dbReference>
<comment type="caution">
    <text evidence="1">The sequence shown here is derived from an EMBL/GenBank/DDBJ whole genome shotgun (WGS) entry which is preliminary data.</text>
</comment>
<accession>A0ABQ2N8A4</accession>